<dbReference type="RefSeq" id="WP_345369537.1">
    <property type="nucleotide sequence ID" value="NZ_BAABJX010000017.1"/>
</dbReference>
<sequence>MIKEETLLTINYYDPLKKLVITKSKTSNSRVPNRKEYEEVALRTNNFLLQYRPIHWIIDLREMHYPYPKERMIQEATQQMQRFEYFGVKNVYYITGDNPHAINYANIFIEEVSIDYSSEKFSFSAWSALEECMEHVER</sequence>
<evidence type="ECO:0000313" key="2">
    <source>
        <dbReference type="Proteomes" id="UP001500298"/>
    </source>
</evidence>
<protein>
    <submittedName>
        <fullName evidence="1">Uncharacterized protein</fullName>
    </submittedName>
</protein>
<accession>A0ABP9D312</accession>
<evidence type="ECO:0000313" key="1">
    <source>
        <dbReference type="EMBL" id="GAA4826467.1"/>
    </source>
</evidence>
<proteinExistence type="predicted"/>
<organism evidence="1 2">
    <name type="scientific">Algivirga pacifica</name>
    <dbReference type="NCBI Taxonomy" id="1162670"/>
    <lineage>
        <taxon>Bacteria</taxon>
        <taxon>Pseudomonadati</taxon>
        <taxon>Bacteroidota</taxon>
        <taxon>Cytophagia</taxon>
        <taxon>Cytophagales</taxon>
        <taxon>Flammeovirgaceae</taxon>
        <taxon>Algivirga</taxon>
    </lineage>
</organism>
<keyword evidence="2" id="KW-1185">Reference proteome</keyword>
<dbReference type="EMBL" id="BAABJX010000017">
    <property type="protein sequence ID" value="GAA4826467.1"/>
    <property type="molecule type" value="Genomic_DNA"/>
</dbReference>
<gene>
    <name evidence="1" type="ORF">GCM10023331_08880</name>
</gene>
<dbReference type="Proteomes" id="UP001500298">
    <property type="component" value="Unassembled WGS sequence"/>
</dbReference>
<name>A0ABP9D312_9BACT</name>
<reference evidence="2" key="1">
    <citation type="journal article" date="2019" name="Int. J. Syst. Evol. Microbiol.">
        <title>The Global Catalogue of Microorganisms (GCM) 10K type strain sequencing project: providing services to taxonomists for standard genome sequencing and annotation.</title>
        <authorList>
            <consortium name="The Broad Institute Genomics Platform"/>
            <consortium name="The Broad Institute Genome Sequencing Center for Infectious Disease"/>
            <person name="Wu L."/>
            <person name="Ma J."/>
        </authorList>
    </citation>
    <scope>NUCLEOTIDE SEQUENCE [LARGE SCALE GENOMIC DNA]</scope>
    <source>
        <strain evidence="2">JCM 18326</strain>
    </source>
</reference>
<comment type="caution">
    <text evidence="1">The sequence shown here is derived from an EMBL/GenBank/DDBJ whole genome shotgun (WGS) entry which is preliminary data.</text>
</comment>